<dbReference type="InterPro" id="IPR016161">
    <property type="entry name" value="Ald_DH/histidinol_DH"/>
</dbReference>
<dbReference type="SUPFAM" id="SSF53720">
    <property type="entry name" value="ALDH-like"/>
    <property type="match status" value="1"/>
</dbReference>
<dbReference type="Proteomes" id="UP000095658">
    <property type="component" value="Unassembled WGS sequence"/>
</dbReference>
<dbReference type="Pfam" id="PF00171">
    <property type="entry name" value="Aldedh"/>
    <property type="match status" value="1"/>
</dbReference>
<reference evidence="7 8" key="1">
    <citation type="submission" date="2016-06" db="EMBL/GenBank/DDBJ databases">
        <title>Domibacillus iocasae genome sequencing.</title>
        <authorList>
            <person name="Verma A."/>
            <person name="Pal Y."/>
            <person name="Ojha A.K."/>
            <person name="Krishnamurthi S."/>
        </authorList>
    </citation>
    <scope>NUCLEOTIDE SEQUENCE [LARGE SCALE GENOMIC DNA]</scope>
    <source>
        <strain evidence="7 8">DSM 29979</strain>
    </source>
</reference>
<dbReference type="FunFam" id="3.40.605.10:FF:000007">
    <property type="entry name" value="NAD/NADP-dependent betaine aldehyde dehydrogenase"/>
    <property type="match status" value="1"/>
</dbReference>
<dbReference type="CDD" id="cd07093">
    <property type="entry name" value="ALDH_F8_HMSADH"/>
    <property type="match status" value="1"/>
</dbReference>
<comment type="caution">
    <text evidence="7">The sequence shown here is derived from an EMBL/GenBank/DDBJ whole genome shotgun (WGS) entry which is preliminary data.</text>
</comment>
<dbReference type="InterPro" id="IPR029510">
    <property type="entry name" value="Ald_DH_CS_GLU"/>
</dbReference>
<evidence type="ECO:0000259" key="6">
    <source>
        <dbReference type="Pfam" id="PF00171"/>
    </source>
</evidence>
<dbReference type="FunFam" id="3.40.309.10:FF:000012">
    <property type="entry name" value="Betaine aldehyde dehydrogenase"/>
    <property type="match status" value="1"/>
</dbReference>
<gene>
    <name evidence="7" type="ORF">BA724_05560</name>
</gene>
<dbReference type="Gene3D" id="3.40.309.10">
    <property type="entry name" value="Aldehyde Dehydrogenase, Chain A, domain 2"/>
    <property type="match status" value="1"/>
</dbReference>
<proteinExistence type="inferred from homology"/>
<dbReference type="InterPro" id="IPR016163">
    <property type="entry name" value="Ald_DH_C"/>
</dbReference>
<evidence type="ECO:0000313" key="8">
    <source>
        <dbReference type="Proteomes" id="UP000095658"/>
    </source>
</evidence>
<keyword evidence="3" id="KW-0520">NAD</keyword>
<protein>
    <submittedName>
        <fullName evidence="7">5-carboxymethyl-2-hydroxymuconate semialdehyde dehydrogenase</fullName>
    </submittedName>
</protein>
<dbReference type="AlphaFoldDB" id="A0A1E7DPP4"/>
<dbReference type="EMBL" id="MAMP01000021">
    <property type="protein sequence ID" value="OES45033.1"/>
    <property type="molecule type" value="Genomic_DNA"/>
</dbReference>
<dbReference type="InterPro" id="IPR015590">
    <property type="entry name" value="Aldehyde_DH_dom"/>
</dbReference>
<dbReference type="PANTHER" id="PTHR43720:SF2">
    <property type="entry name" value="2-AMINOMUCONIC SEMIALDEHYDE DEHYDROGENASE"/>
    <property type="match status" value="1"/>
</dbReference>
<evidence type="ECO:0000256" key="5">
    <source>
        <dbReference type="RuleBase" id="RU003345"/>
    </source>
</evidence>
<dbReference type="PROSITE" id="PS00687">
    <property type="entry name" value="ALDEHYDE_DEHYDR_GLU"/>
    <property type="match status" value="1"/>
</dbReference>
<name>A0A1E7DPP4_9BACI</name>
<feature type="domain" description="Aldehyde dehydrogenase" evidence="6">
    <location>
        <begin position="29"/>
        <end position="487"/>
    </location>
</feature>
<evidence type="ECO:0000256" key="3">
    <source>
        <dbReference type="ARBA" id="ARBA00023027"/>
    </source>
</evidence>
<dbReference type="PROSITE" id="PS00070">
    <property type="entry name" value="ALDEHYDE_DEHYDR_CYS"/>
    <property type="match status" value="1"/>
</dbReference>
<organism evidence="7 8">
    <name type="scientific">Domibacillus iocasae</name>
    <dbReference type="NCBI Taxonomy" id="1714016"/>
    <lineage>
        <taxon>Bacteria</taxon>
        <taxon>Bacillati</taxon>
        <taxon>Bacillota</taxon>
        <taxon>Bacilli</taxon>
        <taxon>Bacillales</taxon>
        <taxon>Bacillaceae</taxon>
        <taxon>Domibacillus</taxon>
    </lineage>
</organism>
<dbReference type="Gene3D" id="3.40.605.10">
    <property type="entry name" value="Aldehyde Dehydrogenase, Chain A, domain 1"/>
    <property type="match status" value="1"/>
</dbReference>
<keyword evidence="8" id="KW-1185">Reference proteome</keyword>
<evidence type="ECO:0000313" key="7">
    <source>
        <dbReference type="EMBL" id="OES45033.1"/>
    </source>
</evidence>
<accession>A0A1E7DPP4</accession>
<dbReference type="PANTHER" id="PTHR43720">
    <property type="entry name" value="2-AMINOMUCONIC SEMIALDEHYDE DEHYDROGENASE"/>
    <property type="match status" value="1"/>
</dbReference>
<feature type="active site" evidence="4">
    <location>
        <position position="264"/>
    </location>
</feature>
<dbReference type="GO" id="GO:0016620">
    <property type="term" value="F:oxidoreductase activity, acting on the aldehyde or oxo group of donors, NAD or NADP as acceptor"/>
    <property type="evidence" value="ECO:0007669"/>
    <property type="project" value="InterPro"/>
</dbReference>
<keyword evidence="2 5" id="KW-0560">Oxidoreductase</keyword>
<comment type="similarity">
    <text evidence="1 5">Belongs to the aldehyde dehydrogenase family.</text>
</comment>
<dbReference type="InterPro" id="IPR016162">
    <property type="entry name" value="Ald_DH_N"/>
</dbReference>
<evidence type="ECO:0000256" key="2">
    <source>
        <dbReference type="ARBA" id="ARBA00023002"/>
    </source>
</evidence>
<dbReference type="STRING" id="1714016.BA724_05560"/>
<dbReference type="InterPro" id="IPR016160">
    <property type="entry name" value="Ald_DH_CS_CYS"/>
</dbReference>
<evidence type="ECO:0000256" key="4">
    <source>
        <dbReference type="PROSITE-ProRule" id="PRU10007"/>
    </source>
</evidence>
<evidence type="ECO:0000256" key="1">
    <source>
        <dbReference type="ARBA" id="ARBA00009986"/>
    </source>
</evidence>
<sequence>MKNQELTKNAPITEPINCLHFINGQFTESLNKKTFENIDPATEEVLGTVAEGGKEEVDLAVAAARRALNGPWKKMTLTERSKILRRIGDLILERQDELAYLESYDTGKPLSLAKKIDVPRAAYNFHFFADYITSVSNEAQQQDDQAIHYSYRRPVGVVGIIKPWNLPLLLLTWKLAPCLGMGNTAVIKPAEWTPMTATVLMEICKEAGVPDGVVNLVHGFGPNSAGGAISEHPDVDAISFIGEPGTGSAIMKASADSLKKLSFELGGKNPNIIFADADLDEVIETTIRSSFINQGEVCLCGSRIYVERPAYEKFLEKFTAETKKLKVGLPLEADTNVGALVGKEHYDRVNSYIDIARADGADILTGGGRPEHLDKGYFLEPTIVTGLDRNSRCVREEIFGPVVTVLPFDTEEEVIAQANDTHYGLSATIWTNDLRRAHRVSHQVESGIVWVNTWFLRDLRTPFGGMKHSGIGRTGGMHSLDFYSELSNITIKL</sequence>